<reference evidence="2" key="1">
    <citation type="submission" date="2020-05" db="EMBL/GenBank/DDBJ databases">
        <authorList>
            <person name="Chiriac C."/>
            <person name="Salcher M."/>
            <person name="Ghai R."/>
            <person name="Kavagutti S V."/>
        </authorList>
    </citation>
    <scope>NUCLEOTIDE SEQUENCE</scope>
</reference>
<evidence type="ECO:0008006" key="5">
    <source>
        <dbReference type="Google" id="ProtNLM"/>
    </source>
</evidence>
<dbReference type="InterPro" id="IPR023346">
    <property type="entry name" value="Lysozyme-like_dom_sf"/>
</dbReference>
<evidence type="ECO:0000313" key="1">
    <source>
        <dbReference type="EMBL" id="CAB4135518.1"/>
    </source>
</evidence>
<sequence>MTPIAHATTAGRCPQFEQQFKKYGLPPKTFSRLAWRESRCNVKSISAIRQSTGHPDIGLVQVQGSWSSLTQRTCQVKRTQVVKALTTLDCQLKVVAVLWNHGKGAGNWGLKPGKYE</sequence>
<evidence type="ECO:0000313" key="3">
    <source>
        <dbReference type="EMBL" id="CAB4180451.1"/>
    </source>
</evidence>
<dbReference type="EMBL" id="LR797199">
    <property type="protein sequence ID" value="CAB4194012.1"/>
    <property type="molecule type" value="Genomic_DNA"/>
</dbReference>
<evidence type="ECO:0000313" key="2">
    <source>
        <dbReference type="EMBL" id="CAB4173961.1"/>
    </source>
</evidence>
<protein>
    <recommendedName>
        <fullName evidence="5">Transglycosylase SLT domain 1</fullName>
    </recommendedName>
</protein>
<dbReference type="SUPFAM" id="SSF53955">
    <property type="entry name" value="Lysozyme-like"/>
    <property type="match status" value="1"/>
</dbReference>
<dbReference type="EMBL" id="LR796925">
    <property type="protein sequence ID" value="CAB4173961.1"/>
    <property type="molecule type" value="Genomic_DNA"/>
</dbReference>
<dbReference type="EMBL" id="LR796998">
    <property type="protein sequence ID" value="CAB4180451.1"/>
    <property type="molecule type" value="Genomic_DNA"/>
</dbReference>
<dbReference type="EMBL" id="LR796303">
    <property type="protein sequence ID" value="CAB4135518.1"/>
    <property type="molecule type" value="Genomic_DNA"/>
</dbReference>
<evidence type="ECO:0000313" key="4">
    <source>
        <dbReference type="EMBL" id="CAB4194012.1"/>
    </source>
</evidence>
<gene>
    <name evidence="3" type="ORF">UFOVP1037_28</name>
    <name evidence="4" type="ORF">UFOVP1250_30</name>
    <name evidence="1" type="ORF">UFOVP287_33</name>
    <name evidence="2" type="ORF">UFOVP969_19</name>
</gene>
<organism evidence="2">
    <name type="scientific">uncultured Caudovirales phage</name>
    <dbReference type="NCBI Taxonomy" id="2100421"/>
    <lineage>
        <taxon>Viruses</taxon>
        <taxon>Duplodnaviria</taxon>
        <taxon>Heunggongvirae</taxon>
        <taxon>Uroviricota</taxon>
        <taxon>Caudoviricetes</taxon>
        <taxon>Peduoviridae</taxon>
        <taxon>Maltschvirus</taxon>
        <taxon>Maltschvirus maltsch</taxon>
    </lineage>
</organism>
<accession>A0A6J5PX32</accession>
<proteinExistence type="predicted"/>
<dbReference type="Gene3D" id="1.10.530.10">
    <property type="match status" value="1"/>
</dbReference>
<name>A0A6J5PX32_9CAUD</name>